<dbReference type="PANTHER" id="PTHR45779:SF7">
    <property type="entry name" value="PEPTIDYLPROLYL ISOMERASE"/>
    <property type="match status" value="1"/>
</dbReference>
<dbReference type="PROSITE" id="PS50059">
    <property type="entry name" value="FKBP_PPIASE"/>
    <property type="match status" value="1"/>
</dbReference>
<name>A0A162FUW6_BDEBC</name>
<evidence type="ECO:0000259" key="6">
    <source>
        <dbReference type="PROSITE" id="PS50059"/>
    </source>
</evidence>
<reference evidence="7 8" key="1">
    <citation type="submission" date="2016-03" db="EMBL/GenBank/DDBJ databases">
        <authorList>
            <person name="Ploux O."/>
        </authorList>
    </citation>
    <scope>NUCLEOTIDE SEQUENCE [LARGE SCALE GENOMIC DNA]</scope>
    <source>
        <strain evidence="7 8">EC13</strain>
    </source>
</reference>
<dbReference type="Gene3D" id="3.10.50.40">
    <property type="match status" value="1"/>
</dbReference>
<comment type="caution">
    <text evidence="7">The sequence shown here is derived from an EMBL/GenBank/DDBJ whole genome shotgun (WGS) entry which is preliminary data.</text>
</comment>
<dbReference type="GO" id="GO:0003755">
    <property type="term" value="F:peptidyl-prolyl cis-trans isomerase activity"/>
    <property type="evidence" value="ECO:0007669"/>
    <property type="project" value="UniProtKB-UniRule"/>
</dbReference>
<sequence>MDTSELKITDTVVGTGKEAVKGALLICQYEGFLEDGTKFDSSYDHGRPFQFVIGSKRVIKGWDMGLMGMREGGKRTLFVPAHLGYGERSVGKIPPNSNLLFYVELLEARPRE</sequence>
<dbReference type="InterPro" id="IPR044609">
    <property type="entry name" value="FKBP2/11"/>
</dbReference>
<evidence type="ECO:0000256" key="2">
    <source>
        <dbReference type="ARBA" id="ARBA00023110"/>
    </source>
</evidence>
<proteinExistence type="inferred from homology"/>
<evidence type="ECO:0000256" key="1">
    <source>
        <dbReference type="ARBA" id="ARBA00000971"/>
    </source>
</evidence>
<evidence type="ECO:0000256" key="3">
    <source>
        <dbReference type="ARBA" id="ARBA00023235"/>
    </source>
</evidence>
<feature type="domain" description="PPIase FKBP-type" evidence="6">
    <location>
        <begin position="22"/>
        <end position="109"/>
    </location>
</feature>
<accession>A0A162FUW6</accession>
<dbReference type="OrthoDB" id="280278at2"/>
<dbReference type="EMBL" id="LUKD01000009">
    <property type="protein sequence ID" value="KYG62347.1"/>
    <property type="molecule type" value="Genomic_DNA"/>
</dbReference>
<evidence type="ECO:0000256" key="4">
    <source>
        <dbReference type="PROSITE-ProRule" id="PRU00277"/>
    </source>
</evidence>
<keyword evidence="2 4" id="KW-0697">Rotamase</keyword>
<dbReference type="PANTHER" id="PTHR45779">
    <property type="entry name" value="PEPTIDYLPROLYL ISOMERASE"/>
    <property type="match status" value="1"/>
</dbReference>
<dbReference type="AlphaFoldDB" id="A0A162FUW6"/>
<comment type="similarity">
    <text evidence="5">Belongs to the FKBP-type PPIase family.</text>
</comment>
<dbReference type="Proteomes" id="UP000075799">
    <property type="component" value="Unassembled WGS sequence"/>
</dbReference>
<evidence type="ECO:0000313" key="7">
    <source>
        <dbReference type="EMBL" id="KYG62347.1"/>
    </source>
</evidence>
<organism evidence="7 8">
    <name type="scientific">Bdellovibrio bacteriovorus</name>
    <dbReference type="NCBI Taxonomy" id="959"/>
    <lineage>
        <taxon>Bacteria</taxon>
        <taxon>Pseudomonadati</taxon>
        <taxon>Bdellovibrionota</taxon>
        <taxon>Bdellovibrionia</taxon>
        <taxon>Bdellovibrionales</taxon>
        <taxon>Pseudobdellovibrionaceae</taxon>
        <taxon>Bdellovibrio</taxon>
    </lineage>
</organism>
<evidence type="ECO:0000313" key="8">
    <source>
        <dbReference type="Proteomes" id="UP000075799"/>
    </source>
</evidence>
<dbReference type="FunFam" id="3.10.50.40:FF:000006">
    <property type="entry name" value="Peptidyl-prolyl cis-trans isomerase"/>
    <property type="match status" value="1"/>
</dbReference>
<dbReference type="SUPFAM" id="SSF54534">
    <property type="entry name" value="FKBP-like"/>
    <property type="match status" value="1"/>
</dbReference>
<dbReference type="EC" id="5.2.1.8" evidence="5"/>
<dbReference type="RefSeq" id="WP_063209792.1">
    <property type="nucleotide sequence ID" value="NZ_LUKD01000009.1"/>
</dbReference>
<dbReference type="InterPro" id="IPR046357">
    <property type="entry name" value="PPIase_dom_sf"/>
</dbReference>
<dbReference type="InterPro" id="IPR001179">
    <property type="entry name" value="PPIase_FKBP_dom"/>
</dbReference>
<keyword evidence="3 4" id="KW-0413">Isomerase</keyword>
<dbReference type="Pfam" id="PF00254">
    <property type="entry name" value="FKBP_C"/>
    <property type="match status" value="1"/>
</dbReference>
<gene>
    <name evidence="7" type="ORF">AZI87_17655</name>
</gene>
<evidence type="ECO:0000256" key="5">
    <source>
        <dbReference type="RuleBase" id="RU003915"/>
    </source>
</evidence>
<protein>
    <recommendedName>
        <fullName evidence="5">Peptidyl-prolyl cis-trans isomerase</fullName>
        <ecNumber evidence="5">5.2.1.8</ecNumber>
    </recommendedName>
</protein>
<comment type="catalytic activity">
    <reaction evidence="1 4 5">
        <text>[protein]-peptidylproline (omega=180) = [protein]-peptidylproline (omega=0)</text>
        <dbReference type="Rhea" id="RHEA:16237"/>
        <dbReference type="Rhea" id="RHEA-COMP:10747"/>
        <dbReference type="Rhea" id="RHEA-COMP:10748"/>
        <dbReference type="ChEBI" id="CHEBI:83833"/>
        <dbReference type="ChEBI" id="CHEBI:83834"/>
        <dbReference type="EC" id="5.2.1.8"/>
    </reaction>
</comment>